<dbReference type="RefSeq" id="WP_132495259.1">
    <property type="nucleotide sequence ID" value="NZ_SMKW01000149.1"/>
</dbReference>
<reference evidence="3 4" key="1">
    <citation type="submission" date="2019-03" db="EMBL/GenBank/DDBJ databases">
        <title>Draft genome sequences of novel Actinobacteria.</title>
        <authorList>
            <person name="Sahin N."/>
            <person name="Ay H."/>
            <person name="Saygin H."/>
        </authorList>
    </citation>
    <scope>NUCLEOTIDE SEQUENCE [LARGE SCALE GENOMIC DNA]</scope>
    <source>
        <strain evidence="3 4">7K502</strain>
    </source>
</reference>
<dbReference type="InterPro" id="IPR002539">
    <property type="entry name" value="MaoC-like_dom"/>
</dbReference>
<dbReference type="PANTHER" id="PTHR43664">
    <property type="entry name" value="MONOAMINE OXIDASE-RELATED"/>
    <property type="match status" value="1"/>
</dbReference>
<dbReference type="Pfam" id="PF01575">
    <property type="entry name" value="MaoC_dehydratas"/>
    <property type="match status" value="1"/>
</dbReference>
<dbReference type="Gene3D" id="3.10.129.10">
    <property type="entry name" value="Hotdog Thioesterase"/>
    <property type="match status" value="1"/>
</dbReference>
<dbReference type="InterPro" id="IPR029069">
    <property type="entry name" value="HotDog_dom_sf"/>
</dbReference>
<dbReference type="OrthoDB" id="9796589at2"/>
<accession>A0A4V6PDH1</accession>
<protein>
    <recommendedName>
        <fullName evidence="2">MaoC-like domain-containing protein</fullName>
    </recommendedName>
</protein>
<evidence type="ECO:0000259" key="2">
    <source>
        <dbReference type="Pfam" id="PF01575"/>
    </source>
</evidence>
<dbReference type="SUPFAM" id="SSF54637">
    <property type="entry name" value="Thioesterase/thiol ester dehydrase-isomerase"/>
    <property type="match status" value="1"/>
</dbReference>
<evidence type="ECO:0000313" key="3">
    <source>
        <dbReference type="EMBL" id="TDD34107.1"/>
    </source>
</evidence>
<organism evidence="3 4">
    <name type="scientific">Saccharopolyspora elongata</name>
    <dbReference type="NCBI Taxonomy" id="2530387"/>
    <lineage>
        <taxon>Bacteria</taxon>
        <taxon>Bacillati</taxon>
        <taxon>Actinomycetota</taxon>
        <taxon>Actinomycetes</taxon>
        <taxon>Pseudonocardiales</taxon>
        <taxon>Pseudonocardiaceae</taxon>
        <taxon>Saccharopolyspora</taxon>
    </lineage>
</organism>
<name>A0A4V6PDH1_9PSEU</name>
<dbReference type="EMBL" id="SMKW01000149">
    <property type="protein sequence ID" value="TDD34107.1"/>
    <property type="molecule type" value="Genomic_DNA"/>
</dbReference>
<proteinExistence type="inferred from homology"/>
<gene>
    <name evidence="3" type="ORF">E1288_44800</name>
</gene>
<sequence>MTTKAHETEPRYFSSLRLGEKHVSAGRTVTEADVVLFAGLSGDFNSLHTDDEWVRANTEYRGRIAHGLLVLAMSSGLRTPGLDQLHVLGFLNTERAMVAPTYPGDTLYVTQMITALRPSRSRPGAGIVTIEVETATQDGTVVQRGTDVLLVGGKDES</sequence>
<comment type="similarity">
    <text evidence="1">Belongs to the enoyl-CoA hydratase/isomerase family.</text>
</comment>
<comment type="caution">
    <text evidence="3">The sequence shown here is derived from an EMBL/GenBank/DDBJ whole genome shotgun (WGS) entry which is preliminary data.</text>
</comment>
<evidence type="ECO:0000256" key="1">
    <source>
        <dbReference type="ARBA" id="ARBA00005254"/>
    </source>
</evidence>
<feature type="domain" description="MaoC-like" evidence="2">
    <location>
        <begin position="24"/>
        <end position="132"/>
    </location>
</feature>
<keyword evidence="4" id="KW-1185">Reference proteome</keyword>
<dbReference type="PANTHER" id="PTHR43664:SF1">
    <property type="entry name" value="BETA-METHYLMALYL-COA DEHYDRATASE"/>
    <property type="match status" value="1"/>
</dbReference>
<dbReference type="AlphaFoldDB" id="A0A4V6PDH1"/>
<evidence type="ECO:0000313" key="4">
    <source>
        <dbReference type="Proteomes" id="UP000294947"/>
    </source>
</evidence>
<dbReference type="Proteomes" id="UP000294947">
    <property type="component" value="Unassembled WGS sequence"/>
</dbReference>
<dbReference type="InterPro" id="IPR052342">
    <property type="entry name" value="MCH/BMMD"/>
</dbReference>